<dbReference type="SMART" id="SM00507">
    <property type="entry name" value="HNHc"/>
    <property type="match status" value="1"/>
</dbReference>
<accession>A0A660L871</accession>
<dbReference type="OrthoDB" id="4939521at2"/>
<evidence type="ECO:0000313" key="3">
    <source>
        <dbReference type="Proteomes" id="UP000278962"/>
    </source>
</evidence>
<dbReference type="Pfam" id="PF26348">
    <property type="entry name" value="SRA_ScoMcrA"/>
    <property type="match status" value="1"/>
</dbReference>
<dbReference type="InterPro" id="IPR002711">
    <property type="entry name" value="HNH"/>
</dbReference>
<name>A0A660L871_9ACTN</name>
<dbReference type="Pfam" id="PF01844">
    <property type="entry name" value="HNH"/>
    <property type="match status" value="1"/>
</dbReference>
<feature type="domain" description="HNH nuclease" evidence="1">
    <location>
        <begin position="188"/>
        <end position="247"/>
    </location>
</feature>
<dbReference type="CDD" id="cd00085">
    <property type="entry name" value="HNHc"/>
    <property type="match status" value="1"/>
</dbReference>
<sequence length="272" mass="30520">MFEIGAEYRRRDLHAQYGGQTQQGISTPANSNLIFLITGKSGAAYGYDDGWEPEGVYRYFGMGTTGNMRMEGANERVRDAAEDGSELHLFEDLDNGFLRYMDEMTLAGWKHQDNVPDVNGQPRRAIVFYLSSVNAESVSAPPPTVRAPEASGLWAVPMPELRKRAQPNQARVEEPKQAARRVRERSRALRIYVLRRANGVCEACEEAAPFKTPDGRPFLEAHHTRRLSDGGLDDPRWVIAICPNCHRRAHYAEDAETFNNGLKTRLRGLEAG</sequence>
<evidence type="ECO:0000259" key="1">
    <source>
        <dbReference type="SMART" id="SM00507"/>
    </source>
</evidence>
<proteinExistence type="predicted"/>
<dbReference type="EMBL" id="RBIL01000001">
    <property type="protein sequence ID" value="RKQ90455.1"/>
    <property type="molecule type" value="Genomic_DNA"/>
</dbReference>
<dbReference type="GO" id="GO:0008270">
    <property type="term" value="F:zinc ion binding"/>
    <property type="evidence" value="ECO:0007669"/>
    <property type="project" value="InterPro"/>
</dbReference>
<dbReference type="Gene3D" id="1.10.30.50">
    <property type="match status" value="1"/>
</dbReference>
<organism evidence="2 3">
    <name type="scientific">Solirubrobacter pauli</name>
    <dbReference type="NCBI Taxonomy" id="166793"/>
    <lineage>
        <taxon>Bacteria</taxon>
        <taxon>Bacillati</taxon>
        <taxon>Actinomycetota</taxon>
        <taxon>Thermoleophilia</taxon>
        <taxon>Solirubrobacterales</taxon>
        <taxon>Solirubrobacteraceae</taxon>
        <taxon>Solirubrobacter</taxon>
    </lineage>
</organism>
<dbReference type="InterPro" id="IPR058712">
    <property type="entry name" value="SRA_ScoMcrA"/>
</dbReference>
<dbReference type="GO" id="GO:0003676">
    <property type="term" value="F:nucleic acid binding"/>
    <property type="evidence" value="ECO:0007669"/>
    <property type="project" value="InterPro"/>
</dbReference>
<dbReference type="RefSeq" id="WP_121247078.1">
    <property type="nucleotide sequence ID" value="NZ_RBIL01000001.1"/>
</dbReference>
<dbReference type="Proteomes" id="UP000278962">
    <property type="component" value="Unassembled WGS sequence"/>
</dbReference>
<dbReference type="InterPro" id="IPR003615">
    <property type="entry name" value="HNH_nuc"/>
</dbReference>
<comment type="caution">
    <text evidence="2">The sequence shown here is derived from an EMBL/GenBank/DDBJ whole genome shotgun (WGS) entry which is preliminary data.</text>
</comment>
<dbReference type="GO" id="GO:0004519">
    <property type="term" value="F:endonuclease activity"/>
    <property type="evidence" value="ECO:0007669"/>
    <property type="project" value="InterPro"/>
</dbReference>
<dbReference type="AlphaFoldDB" id="A0A660L871"/>
<evidence type="ECO:0000313" key="2">
    <source>
        <dbReference type="EMBL" id="RKQ90455.1"/>
    </source>
</evidence>
<gene>
    <name evidence="2" type="ORF">C8N24_0258</name>
</gene>
<keyword evidence="3" id="KW-1185">Reference proteome</keyword>
<reference evidence="2 3" key="1">
    <citation type="submission" date="2018-10" db="EMBL/GenBank/DDBJ databases">
        <title>Genomic Encyclopedia of Archaeal and Bacterial Type Strains, Phase II (KMG-II): from individual species to whole genera.</title>
        <authorList>
            <person name="Goeker M."/>
        </authorList>
    </citation>
    <scope>NUCLEOTIDE SEQUENCE [LARGE SCALE GENOMIC DNA]</scope>
    <source>
        <strain evidence="2 3">DSM 14954</strain>
    </source>
</reference>
<protein>
    <submittedName>
        <fullName evidence="2">5-methylcytosine-specific restriction protein A</fullName>
    </submittedName>
</protein>